<evidence type="ECO:0000313" key="2">
    <source>
        <dbReference type="Proteomes" id="UP000298234"/>
    </source>
</evidence>
<dbReference type="InterPro" id="IPR038140">
    <property type="entry name" value="DotD_sf"/>
</dbReference>
<organism evidence="1 2">
    <name type="scientific">Burkholderia cepacia</name>
    <name type="common">Pseudomonas cepacia</name>
    <dbReference type="NCBI Taxonomy" id="292"/>
    <lineage>
        <taxon>Bacteria</taxon>
        <taxon>Pseudomonadati</taxon>
        <taxon>Pseudomonadota</taxon>
        <taxon>Betaproteobacteria</taxon>
        <taxon>Burkholderiales</taxon>
        <taxon>Burkholderiaceae</taxon>
        <taxon>Burkholderia</taxon>
        <taxon>Burkholderia cepacia complex</taxon>
    </lineage>
</organism>
<accession>A0AAX2RKM4</accession>
<comment type="caution">
    <text evidence="1">The sequence shown here is derived from an EMBL/GenBank/DDBJ whole genome shotgun (WGS) entry which is preliminary data.</text>
</comment>
<proteinExistence type="predicted"/>
<dbReference type="InterPro" id="IPR031817">
    <property type="entry name" value="DotD"/>
</dbReference>
<name>A0AAX2RKM4_BURCE</name>
<dbReference type="Proteomes" id="UP000298234">
    <property type="component" value="Unassembled WGS sequence"/>
</dbReference>
<dbReference type="AlphaFoldDB" id="A0AAX2RKM4"/>
<gene>
    <name evidence="1" type="ORF">E3D37_26975</name>
</gene>
<sequence length="167" mass="17605">MLRLIRNFSAGRPATDKSKSMQLTRVALFIAVSGVAGCAQPPVAVDPTGRMLDAQLNESAKKIDRLLGDISRAGGLSSVAPKTGTVVVNGDLVTVDWQGDAPEVLRKLAEAKGLKFSTLGRAVPVPVSIDATNESFIDVLQNIGTQLGGRADVVLKADSLEIHYRAI</sequence>
<protein>
    <recommendedName>
        <fullName evidence="3">DotD/TraH family lipoprotein</fullName>
    </recommendedName>
</protein>
<evidence type="ECO:0008006" key="3">
    <source>
        <dbReference type="Google" id="ProtNLM"/>
    </source>
</evidence>
<reference evidence="1 2" key="1">
    <citation type="submission" date="2019-03" db="EMBL/GenBank/DDBJ databases">
        <title>Burkholderia cepacia outbreak.</title>
        <authorList>
            <person name="Farzana R."/>
            <person name="Walsh T.R."/>
        </authorList>
    </citation>
    <scope>NUCLEOTIDE SEQUENCE [LARGE SCALE GENOMIC DNA]</scope>
    <source>
        <strain evidence="2">d13</strain>
    </source>
</reference>
<evidence type="ECO:0000313" key="1">
    <source>
        <dbReference type="EMBL" id="TEU41659.1"/>
    </source>
</evidence>
<dbReference type="Pfam" id="PF16816">
    <property type="entry name" value="DotD"/>
    <property type="match status" value="1"/>
</dbReference>
<dbReference type="Gene3D" id="3.55.50.60">
    <property type="entry name" value="DotD protein"/>
    <property type="match status" value="1"/>
</dbReference>
<dbReference type="EMBL" id="SNSQ01000035">
    <property type="protein sequence ID" value="TEU41659.1"/>
    <property type="molecule type" value="Genomic_DNA"/>
</dbReference>